<keyword evidence="2" id="KW-0479">Metal-binding</keyword>
<dbReference type="InterPro" id="IPR037217">
    <property type="entry name" value="Trp/Indoleamine_2_3_dOase-like"/>
</dbReference>
<dbReference type="PANTHER" id="PTHR28657:SF5">
    <property type="entry name" value="INDOLEAMINE 2,3-DIOXYGENASE"/>
    <property type="match status" value="1"/>
</dbReference>
<evidence type="ECO:0000256" key="3">
    <source>
        <dbReference type="ARBA" id="ARBA00023004"/>
    </source>
</evidence>
<reference evidence="4" key="2">
    <citation type="submission" date="2022-06" db="UniProtKB">
        <authorList>
            <consortium name="EnsemblMetazoa"/>
        </authorList>
    </citation>
    <scope>IDENTIFICATION</scope>
    <source>
        <strain evidence="4">PS312</strain>
    </source>
</reference>
<dbReference type="GO" id="GO:0005737">
    <property type="term" value="C:cytoplasm"/>
    <property type="evidence" value="ECO:0000318"/>
    <property type="project" value="GO_Central"/>
</dbReference>
<evidence type="ECO:0000313" key="4">
    <source>
        <dbReference type="EnsemblMetazoa" id="PPA12323.1"/>
    </source>
</evidence>
<dbReference type="GO" id="GO:0004833">
    <property type="term" value="F:L-tryptophan 2,3-dioxygenase activity"/>
    <property type="evidence" value="ECO:0000318"/>
    <property type="project" value="GO_Central"/>
</dbReference>
<accession>A0A8R1YAI5</accession>
<dbReference type="EnsemblMetazoa" id="PPA12323.1">
    <property type="protein sequence ID" value="PPA12323.1"/>
    <property type="gene ID" value="WBGene00101877"/>
</dbReference>
<dbReference type="InterPro" id="IPR000898">
    <property type="entry name" value="Indolamine_dOase"/>
</dbReference>
<comment type="similarity">
    <text evidence="1">Belongs to the indoleamine 2,3-dioxygenase family.</text>
</comment>
<name>A0A2A6CT85_PRIPA</name>
<dbReference type="Proteomes" id="UP000005239">
    <property type="component" value="Unassembled WGS sequence"/>
</dbReference>
<evidence type="ECO:0000256" key="2">
    <source>
        <dbReference type="ARBA" id="ARBA00022723"/>
    </source>
</evidence>
<dbReference type="PANTHER" id="PTHR28657">
    <property type="entry name" value="INDOLEAMINE 2,3-DIOXYGENASE"/>
    <property type="match status" value="1"/>
</dbReference>
<dbReference type="GO" id="GO:0033754">
    <property type="term" value="F:indoleamine 2,3-dioxygenase activity"/>
    <property type="evidence" value="ECO:0000318"/>
    <property type="project" value="GO_Central"/>
</dbReference>
<dbReference type="Gene3D" id="1.20.58.480">
    <property type="match status" value="1"/>
</dbReference>
<reference evidence="5" key="1">
    <citation type="journal article" date="2008" name="Nat. Genet.">
        <title>The Pristionchus pacificus genome provides a unique perspective on nematode lifestyle and parasitism.</title>
        <authorList>
            <person name="Dieterich C."/>
            <person name="Clifton S.W."/>
            <person name="Schuster L.N."/>
            <person name="Chinwalla A."/>
            <person name="Delehaunty K."/>
            <person name="Dinkelacker I."/>
            <person name="Fulton L."/>
            <person name="Fulton R."/>
            <person name="Godfrey J."/>
            <person name="Minx P."/>
            <person name="Mitreva M."/>
            <person name="Roeseler W."/>
            <person name="Tian H."/>
            <person name="Witte H."/>
            <person name="Yang S.P."/>
            <person name="Wilson R.K."/>
            <person name="Sommer R.J."/>
        </authorList>
    </citation>
    <scope>NUCLEOTIDE SEQUENCE [LARGE SCALE GENOMIC DNA]</scope>
    <source>
        <strain evidence="5">PS312</strain>
    </source>
</reference>
<gene>
    <name evidence="4" type="primary">WBGene00101877</name>
</gene>
<evidence type="ECO:0000256" key="1">
    <source>
        <dbReference type="ARBA" id="ARBA00007119"/>
    </source>
</evidence>
<dbReference type="Pfam" id="PF01231">
    <property type="entry name" value="IDO"/>
    <property type="match status" value="1"/>
</dbReference>
<dbReference type="GO" id="GO:0020037">
    <property type="term" value="F:heme binding"/>
    <property type="evidence" value="ECO:0007669"/>
    <property type="project" value="InterPro"/>
</dbReference>
<keyword evidence="3" id="KW-0408">Iron</keyword>
<sequence>MCLTNRSSLILSSLIQSIDLCNIIATVSLDLGMPPQTVVSSSSSLDEFLTQHRISPRFAFLLEHPEERLPASFASWHEICDSLPDLIESGANVRQLIHNLPEIEIPSTFTYEQLRLAHLLLCTLVSAYLWADKSSKPPYSLPRCLSLPFNSVAQSLGMKPVVSHHSTCLANWRRISGNMDKSKVIADDLDLIAFRFLKTSGNVWFFTLNAQLEFDFAPAIVAAASICHKGASSTSSDIDEALDRIITAINVCAALFVRFRERLTPVEFYHGLRPYLWGYANIEGGVVFEGLDDSNPSLLPGASAAQSCTIQTMDAFLGVKHTGAEESFLREQRDFMPAPHRAFIEWIESTAQSSPLHSLIHSNPRFPETLRALDNFRSMHIRVVSLFISSQSTNSAESGTGGTPLMQFLKTVRADSNDLPAHLCPSHYKYSIPLTYSTRFFHWHFTSAILFPMSLIIEYEGGYPFIFLDDDLNLAGVFTEFWTIVAQTLHTEFIFQKEVDSKSTLRNITEERTLTRMDGTKLNADRARTFAYSNAIRFSIDLLYERQRAGDLEETEISFFTVFKWETIALIFIANLISSICVSRLLQTAQSTIAKFITLIVQVIFLLCLTVIVFHHGAGFQGNNVVIKPGKETSFTGLIDGLHDGSREFWTDAPGFVLDDVLVYDLLLGSKNIHTVPDTAALLTKICEDPKAVTGMPLNWIMEMNLIQNPCSLVGVKLSDNIGDEVPGLETFAHTFSTHYVFAKNIERWTVYTVNEVLSKLFTQDRIDDFWIPRHAKRLRNFKPPLAVTSADFRPMNLFRLAIIFYVFLGLSIVSIIAFILEMGQFYPYVIGPDITGISGIYVEFSRKTTYLQQEINRQSNYAYITAMRTTTRLDGSQLTPESVHQFYASNPIRYSSIFFAKRQRSYDLDGSKLTFFTVFRLNSLLLLFVGYIVTCVCLLLLKNGHHSQCGCKGINK</sequence>
<dbReference type="GO" id="GO:0034354">
    <property type="term" value="P:'de novo' NAD+ biosynthetic process from L-tryptophan"/>
    <property type="evidence" value="ECO:0000318"/>
    <property type="project" value="GO_Central"/>
</dbReference>
<evidence type="ECO:0000313" key="5">
    <source>
        <dbReference type="Proteomes" id="UP000005239"/>
    </source>
</evidence>
<dbReference type="AlphaFoldDB" id="A0A2A6CT85"/>
<dbReference type="OrthoDB" id="10262710at2759"/>
<dbReference type="GO" id="GO:0046872">
    <property type="term" value="F:metal ion binding"/>
    <property type="evidence" value="ECO:0007669"/>
    <property type="project" value="UniProtKB-KW"/>
</dbReference>
<proteinExistence type="inferred from homology"/>
<accession>A0A2A6CT85</accession>
<organism evidence="4 5">
    <name type="scientific">Pristionchus pacificus</name>
    <name type="common">Parasitic nematode worm</name>
    <dbReference type="NCBI Taxonomy" id="54126"/>
    <lineage>
        <taxon>Eukaryota</taxon>
        <taxon>Metazoa</taxon>
        <taxon>Ecdysozoa</taxon>
        <taxon>Nematoda</taxon>
        <taxon>Chromadorea</taxon>
        <taxon>Rhabditida</taxon>
        <taxon>Rhabditina</taxon>
        <taxon>Diplogasteromorpha</taxon>
        <taxon>Diplogasteroidea</taxon>
        <taxon>Neodiplogasteridae</taxon>
        <taxon>Pristionchus</taxon>
    </lineage>
</organism>
<dbReference type="GO" id="GO:0019441">
    <property type="term" value="P:L-tryptophan catabolic process to kynurenine"/>
    <property type="evidence" value="ECO:0000318"/>
    <property type="project" value="GO_Central"/>
</dbReference>
<protein>
    <submittedName>
        <fullName evidence="4">Uncharacterized protein</fullName>
    </submittedName>
</protein>
<dbReference type="SUPFAM" id="SSF140959">
    <property type="entry name" value="Indolic compounds 2,3-dioxygenase-like"/>
    <property type="match status" value="1"/>
</dbReference>
<keyword evidence="5" id="KW-1185">Reference proteome</keyword>